<dbReference type="SUPFAM" id="SSF53067">
    <property type="entry name" value="Actin-like ATPase domain"/>
    <property type="match status" value="2"/>
</dbReference>
<keyword evidence="7 13" id="KW-0067">ATP-binding</keyword>
<evidence type="ECO:0000313" key="16">
    <source>
        <dbReference type="Proteomes" id="UP000036410"/>
    </source>
</evidence>
<dbReference type="PANTHER" id="PTHR19375">
    <property type="entry name" value="HEAT SHOCK PROTEIN 70KDA"/>
    <property type="match status" value="1"/>
</dbReference>
<dbReference type="GO" id="GO:0005524">
    <property type="term" value="F:ATP binding"/>
    <property type="evidence" value="ECO:0007669"/>
    <property type="project" value="UniProtKB-KW"/>
</dbReference>
<comment type="similarity">
    <text evidence="2 13">Belongs to the heat shock protein 70 family.</text>
</comment>
<dbReference type="InterPro" id="IPR018181">
    <property type="entry name" value="Heat_shock_70_CS"/>
</dbReference>
<evidence type="ECO:0000256" key="10">
    <source>
        <dbReference type="ARBA" id="ARBA00030019"/>
    </source>
</evidence>
<evidence type="ECO:0000256" key="5">
    <source>
        <dbReference type="ARBA" id="ARBA00022553"/>
    </source>
</evidence>
<accession>A0A806TDG3</accession>
<evidence type="ECO:0000313" key="15">
    <source>
        <dbReference type="EMBL" id="AKP76062.1"/>
    </source>
</evidence>
<name>A0A806TDG3_PRIMG</name>
<reference evidence="15 16" key="1">
    <citation type="submission" date="2015-01" db="EMBL/GenBank/DDBJ databases">
        <title>Genome sequence of bacillus megaterium Q3.</title>
        <authorList>
            <person name="Wang Y."/>
            <person name="Luo K."/>
            <person name="Bai L."/>
            <person name="Luo F."/>
        </authorList>
    </citation>
    <scope>NUCLEOTIDE SEQUENCE [LARGE SCALE GENOMIC DNA]</scope>
    <source>
        <strain evidence="15 16">Q3</strain>
    </source>
</reference>
<dbReference type="PROSITE" id="PS01036">
    <property type="entry name" value="HSP70_3"/>
    <property type="match status" value="1"/>
</dbReference>
<evidence type="ECO:0000256" key="13">
    <source>
        <dbReference type="RuleBase" id="RU003322"/>
    </source>
</evidence>
<dbReference type="Proteomes" id="UP000036410">
    <property type="component" value="Chromosome"/>
</dbReference>
<keyword evidence="8 15" id="KW-0346">Stress response</keyword>
<evidence type="ECO:0000256" key="14">
    <source>
        <dbReference type="SAM" id="Coils"/>
    </source>
</evidence>
<dbReference type="FunFam" id="3.90.640.10:FF:000003">
    <property type="entry name" value="Molecular chaperone DnaK"/>
    <property type="match status" value="1"/>
</dbReference>
<evidence type="ECO:0000256" key="3">
    <source>
        <dbReference type="ARBA" id="ARBA00014415"/>
    </source>
</evidence>
<dbReference type="Gene3D" id="3.30.420.40">
    <property type="match status" value="2"/>
</dbReference>
<sequence length="581" mass="64422">MTIIGIDLGTTNSAISYLKNGNPVIIENDRGERTTPSVFQIAHNGEEQVGTIAKQGYSTYPRETVLEVKRLMGTEQKVTVAGKEYKPEEISARLLKYLKDSAEKFLGSSVTEAVITVPAYFSDSQRKATKIAGELAGLKVERIINEPTAAAIAFGIDNMSKDQHILVYDLGGGTFDVSVVELFSGVLEVKASAGNNTLGGMDFDNLLVDWLIDKYKSEHNVDLLEIGTDLEKLQRKARMKAEAENVKKTLSTQSMGRFNLPFIAFLNNAPVSIEYEITRSEFERIIKKLATLTLEQVDKALKDAQLNTSDIDEVLLVGGSTRIPFIEELVQKKFNKTPRKDINPDEAVALGAAVQGGIKSGEIDSSKGLMVIDVMPYTLGVEVNKVVGNQLMSGFFDPIILRNSTVPITESKIYTTSVDYQEEVHMGVYQGDDEDQHVNPKLRVSKDSIIIPDVPSAPAGSEQIEVQFSYDINGMLNIEATVLSTGKKIHQVMKAQPGVMSTEEVTLAKERIEQEWNQSELYKEVKNIINRAEKMKEEVGAHEQNQIEQLLIKLKESLSLNDISRVKKYEDELTDLLIELV</sequence>
<protein>
    <recommendedName>
        <fullName evidence="3">Chaperone protein DnaK</fullName>
    </recommendedName>
    <alternativeName>
        <fullName evidence="4">Chaperone protein dnaK</fullName>
    </alternativeName>
    <alternativeName>
        <fullName evidence="12">HSP70</fullName>
    </alternativeName>
    <alternativeName>
        <fullName evidence="11">Heat shock 70 kDa protein</fullName>
    </alternativeName>
    <alternativeName>
        <fullName evidence="10">Heat shock protein 70</fullName>
    </alternativeName>
</protein>
<evidence type="ECO:0000256" key="12">
    <source>
        <dbReference type="ARBA" id="ARBA00033103"/>
    </source>
</evidence>
<evidence type="ECO:0000256" key="11">
    <source>
        <dbReference type="ARBA" id="ARBA00030945"/>
    </source>
</evidence>
<evidence type="ECO:0000256" key="7">
    <source>
        <dbReference type="ARBA" id="ARBA00022840"/>
    </source>
</evidence>
<dbReference type="RefSeq" id="WP_049163226.1">
    <property type="nucleotide sequence ID" value="NZ_CP010586.1"/>
</dbReference>
<gene>
    <name evidence="15" type="primary">dnaK_1</name>
    <name evidence="15" type="ORF">AS52_01097</name>
</gene>
<keyword evidence="9" id="KW-0143">Chaperone</keyword>
<keyword evidence="6 13" id="KW-0547">Nucleotide-binding</keyword>
<dbReference type="InterPro" id="IPR013126">
    <property type="entry name" value="Hsp_70_fam"/>
</dbReference>
<evidence type="ECO:0000256" key="9">
    <source>
        <dbReference type="ARBA" id="ARBA00023186"/>
    </source>
</evidence>
<dbReference type="InterPro" id="IPR029047">
    <property type="entry name" value="HSP70_peptide-bd_sf"/>
</dbReference>
<dbReference type="SUPFAM" id="SSF100920">
    <property type="entry name" value="Heat shock protein 70kD (HSP70), peptide-binding domain"/>
    <property type="match status" value="1"/>
</dbReference>
<organism evidence="15 16">
    <name type="scientific">Priestia megaterium Q3</name>
    <dbReference type="NCBI Taxonomy" id="1452722"/>
    <lineage>
        <taxon>Bacteria</taxon>
        <taxon>Bacillati</taxon>
        <taxon>Bacillota</taxon>
        <taxon>Bacilli</taxon>
        <taxon>Bacillales</taxon>
        <taxon>Bacillaceae</taxon>
        <taxon>Priestia</taxon>
    </lineage>
</organism>
<evidence type="ECO:0000256" key="6">
    <source>
        <dbReference type="ARBA" id="ARBA00022741"/>
    </source>
</evidence>
<evidence type="ECO:0000256" key="1">
    <source>
        <dbReference type="ARBA" id="ARBA00002290"/>
    </source>
</evidence>
<dbReference type="GO" id="GO:0140662">
    <property type="term" value="F:ATP-dependent protein folding chaperone"/>
    <property type="evidence" value="ECO:0007669"/>
    <property type="project" value="InterPro"/>
</dbReference>
<proteinExistence type="inferred from homology"/>
<comment type="function">
    <text evidence="1">Acts as a chaperone.</text>
</comment>
<dbReference type="Gene3D" id="3.90.640.10">
    <property type="entry name" value="Actin, Chain A, domain 4"/>
    <property type="match status" value="1"/>
</dbReference>
<dbReference type="AlphaFoldDB" id="A0A806TDG3"/>
<evidence type="ECO:0000256" key="2">
    <source>
        <dbReference type="ARBA" id="ARBA00007381"/>
    </source>
</evidence>
<dbReference type="EMBL" id="CP010586">
    <property type="protein sequence ID" value="AKP76062.1"/>
    <property type="molecule type" value="Genomic_DNA"/>
</dbReference>
<dbReference type="FunFam" id="3.30.420.40:FF:000071">
    <property type="entry name" value="Molecular chaperone DnaK"/>
    <property type="match status" value="1"/>
</dbReference>
<dbReference type="PROSITE" id="PS00297">
    <property type="entry name" value="HSP70_1"/>
    <property type="match status" value="1"/>
</dbReference>
<dbReference type="PRINTS" id="PR00301">
    <property type="entry name" value="HEATSHOCK70"/>
</dbReference>
<dbReference type="InterPro" id="IPR043129">
    <property type="entry name" value="ATPase_NBD"/>
</dbReference>
<evidence type="ECO:0000256" key="8">
    <source>
        <dbReference type="ARBA" id="ARBA00023016"/>
    </source>
</evidence>
<evidence type="ECO:0000256" key="4">
    <source>
        <dbReference type="ARBA" id="ARBA00017249"/>
    </source>
</evidence>
<dbReference type="Gene3D" id="2.60.34.10">
    <property type="entry name" value="Substrate Binding Domain Of DNAk, Chain A, domain 1"/>
    <property type="match status" value="1"/>
</dbReference>
<feature type="coiled-coil region" evidence="14">
    <location>
        <begin position="518"/>
        <end position="545"/>
    </location>
</feature>
<dbReference type="Pfam" id="PF00012">
    <property type="entry name" value="HSP70"/>
    <property type="match status" value="1"/>
</dbReference>
<dbReference type="PROSITE" id="PS00329">
    <property type="entry name" value="HSP70_2"/>
    <property type="match status" value="1"/>
</dbReference>
<keyword evidence="5" id="KW-0597">Phosphoprotein</keyword>
<keyword evidence="14" id="KW-0175">Coiled coil</keyword>